<dbReference type="FunFam" id="3.30.390.30:FF:000001">
    <property type="entry name" value="Dihydrolipoyl dehydrogenase"/>
    <property type="match status" value="1"/>
</dbReference>
<dbReference type="PATRIC" id="fig|1391654.3.peg.10847"/>
<evidence type="ECO:0000313" key="10">
    <source>
        <dbReference type="EMBL" id="AKV04045.1"/>
    </source>
</evidence>
<dbReference type="GO" id="GO:0045252">
    <property type="term" value="C:oxoglutarate dehydrogenase complex"/>
    <property type="evidence" value="ECO:0007669"/>
    <property type="project" value="TreeGrafter"/>
</dbReference>
<dbReference type="AlphaFoldDB" id="A0A0K1QF34"/>
<keyword evidence="5 7" id="KW-0520">NAD</keyword>
<dbReference type="STRING" id="1391654.AKJ09_10708"/>
<accession>A0A0K1QF34</accession>
<dbReference type="EMBL" id="CP012333">
    <property type="protein sequence ID" value="AKV04045.1"/>
    <property type="molecule type" value="Genomic_DNA"/>
</dbReference>
<evidence type="ECO:0000256" key="5">
    <source>
        <dbReference type="ARBA" id="ARBA00023027"/>
    </source>
</evidence>
<keyword evidence="4" id="KW-0560">Oxidoreductase</keyword>
<feature type="binding site" evidence="7">
    <location>
        <position position="31"/>
    </location>
    <ligand>
        <name>FAD</name>
        <dbReference type="ChEBI" id="CHEBI:57692"/>
    </ligand>
</feature>
<gene>
    <name evidence="10" type="ORF">AKJ09_10708</name>
</gene>
<dbReference type="Pfam" id="PF07992">
    <property type="entry name" value="Pyr_redox_2"/>
    <property type="match status" value="1"/>
</dbReference>
<dbReference type="PIRSF" id="PIRSF000350">
    <property type="entry name" value="Mercury_reductase_MerA"/>
    <property type="match status" value="1"/>
</dbReference>
<dbReference type="PRINTS" id="PR00411">
    <property type="entry name" value="PNDRDTASEI"/>
</dbReference>
<keyword evidence="3 7" id="KW-0274">FAD</keyword>
<evidence type="ECO:0000313" key="11">
    <source>
        <dbReference type="Proteomes" id="UP000064967"/>
    </source>
</evidence>
<sequence>MRAQDLGKDVIVIERARVGGAGVHAGALSSKTMWHLSNDFALAQRSDRGYCAKAGFEISYRRVIESVRAAVSEREGYFDKQLDRLAASRSGGGSVSLVRGTAKFISPHEVEVRRTDGSLELVSASHFVVATGSKPRIPDGLPVDGDLVVTSDHIESFPSFPESMVIVGAGVIGCEYATVFANFASTKIRIIDRQPRILPFEDEDVAEEVASNFESMGILIHRSSKLQEMRVVDGKVEYVISDPEGKTQTIRVERALVSVGRVPNTRTLGLENAGVQLDKNDSIVATHTQSSVSHIYAAGDVTMDIALANVAELEGRYAVEKMFGLDPRPIRYEALSAIMFLKPEVASVGLNELQAKERKIPYRVGVVDNRLVARNVAMRNTSGFVKLLAAKDSGKILGLRVVGPQASSTIQGIAFLIEMGATLDDIDRCVHPHPAIPEGVQECARMLLGRSVFKVEVFGPEGLLRCGEG</sequence>
<dbReference type="KEGG" id="llu:AKJ09_10708"/>
<dbReference type="PANTHER" id="PTHR22912:SF103">
    <property type="entry name" value="DEHYDROGENASE, PUTATIVE-RELATED"/>
    <property type="match status" value="1"/>
</dbReference>
<evidence type="ECO:0000256" key="6">
    <source>
        <dbReference type="PIRSR" id="PIRSR000350-2"/>
    </source>
</evidence>
<keyword evidence="2" id="KW-0285">Flavoprotein</keyword>
<feature type="binding site" evidence="7">
    <location>
        <position position="260"/>
    </location>
    <ligand>
        <name>NAD(+)</name>
        <dbReference type="ChEBI" id="CHEBI:57540"/>
    </ligand>
</feature>
<comment type="cofactor">
    <cofactor evidence="7">
        <name>FAD</name>
        <dbReference type="ChEBI" id="CHEBI:57692"/>
    </cofactor>
    <text evidence="7">Binds 1 FAD per subunit.</text>
</comment>
<feature type="binding site" evidence="7">
    <location>
        <position position="300"/>
    </location>
    <ligand>
        <name>FAD</name>
        <dbReference type="ChEBI" id="CHEBI:57692"/>
    </ligand>
</feature>
<feature type="binding site" evidence="7">
    <location>
        <begin position="131"/>
        <end position="133"/>
    </location>
    <ligand>
        <name>FAD</name>
        <dbReference type="ChEBI" id="CHEBI:57692"/>
    </ligand>
</feature>
<evidence type="ECO:0000259" key="8">
    <source>
        <dbReference type="Pfam" id="PF02852"/>
    </source>
</evidence>
<dbReference type="SUPFAM" id="SSF51905">
    <property type="entry name" value="FAD/NAD(P)-binding domain"/>
    <property type="match status" value="1"/>
</dbReference>
<name>A0A0K1QF34_9BACT</name>
<evidence type="ECO:0000259" key="9">
    <source>
        <dbReference type="Pfam" id="PF07992"/>
    </source>
</evidence>
<evidence type="ECO:0000256" key="2">
    <source>
        <dbReference type="ARBA" id="ARBA00022630"/>
    </source>
</evidence>
<reference evidence="10 11" key="1">
    <citation type="submission" date="2015-08" db="EMBL/GenBank/DDBJ databases">
        <authorList>
            <person name="Babu N.S."/>
            <person name="Beckwith C.J."/>
            <person name="Beseler K.G."/>
            <person name="Brison A."/>
            <person name="Carone J.V."/>
            <person name="Caskin T.P."/>
            <person name="Diamond M."/>
            <person name="Durham M.E."/>
            <person name="Foxe J.M."/>
            <person name="Go M."/>
            <person name="Henderson B.A."/>
            <person name="Jones I.B."/>
            <person name="McGettigan J.A."/>
            <person name="Micheletti S.J."/>
            <person name="Nasrallah M.E."/>
            <person name="Ortiz D."/>
            <person name="Piller C.R."/>
            <person name="Privatt S.R."/>
            <person name="Schneider S.L."/>
            <person name="Sharp S."/>
            <person name="Smith T.C."/>
            <person name="Stanton J.D."/>
            <person name="Ullery H.E."/>
            <person name="Wilson R.J."/>
            <person name="Serrano M.G."/>
            <person name="Buck G."/>
            <person name="Lee V."/>
            <person name="Wang Y."/>
            <person name="Carvalho R."/>
            <person name="Voegtly L."/>
            <person name="Shi R."/>
            <person name="Duckworth R."/>
            <person name="Johnson A."/>
            <person name="Loviza R."/>
            <person name="Walstead R."/>
            <person name="Shah Z."/>
            <person name="Kiflezghi M."/>
            <person name="Wade K."/>
            <person name="Ball S.L."/>
            <person name="Bradley K.W."/>
            <person name="Asai D.J."/>
            <person name="Bowman C.A."/>
            <person name="Russell D.A."/>
            <person name="Pope W.H."/>
            <person name="Jacobs-Sera D."/>
            <person name="Hendrix R.W."/>
            <person name="Hatfull G.F."/>
        </authorList>
    </citation>
    <scope>NUCLEOTIDE SEQUENCE [LARGE SCALE GENOMIC DNA]</scope>
    <source>
        <strain evidence="10 11">DSM 27648</strain>
    </source>
</reference>
<dbReference type="Pfam" id="PF02852">
    <property type="entry name" value="Pyr_redox_dim"/>
    <property type="match status" value="1"/>
</dbReference>
<evidence type="ECO:0000256" key="3">
    <source>
        <dbReference type="ARBA" id="ARBA00022827"/>
    </source>
</evidence>
<dbReference type="PRINTS" id="PR00368">
    <property type="entry name" value="FADPNR"/>
</dbReference>
<feature type="binding site" evidence="7">
    <location>
        <begin position="168"/>
        <end position="175"/>
    </location>
    <ligand>
        <name>NAD(+)</name>
        <dbReference type="ChEBI" id="CHEBI:57540"/>
    </ligand>
</feature>
<keyword evidence="11" id="KW-1185">Reference proteome</keyword>
<dbReference type="InterPro" id="IPR004099">
    <property type="entry name" value="Pyr_nucl-diS_OxRdtase_dimer"/>
</dbReference>
<dbReference type="Gene3D" id="3.50.50.60">
    <property type="entry name" value="FAD/NAD(P)-binding domain"/>
    <property type="match status" value="2"/>
</dbReference>
<evidence type="ECO:0000256" key="4">
    <source>
        <dbReference type="ARBA" id="ARBA00023002"/>
    </source>
</evidence>
<protein>
    <submittedName>
        <fullName evidence="10">Dihydrolipoamide dehydrogenase</fullName>
    </submittedName>
</protein>
<feature type="domain" description="FAD/NAD(P)-binding" evidence="9">
    <location>
        <begin position="3"/>
        <end position="315"/>
    </location>
</feature>
<keyword evidence="7" id="KW-0547">Nucleotide-binding</keyword>
<dbReference type="GO" id="GO:0006103">
    <property type="term" value="P:2-oxoglutarate metabolic process"/>
    <property type="evidence" value="ECO:0007669"/>
    <property type="project" value="TreeGrafter"/>
</dbReference>
<dbReference type="InterPro" id="IPR023753">
    <property type="entry name" value="FAD/NAD-binding_dom"/>
</dbReference>
<dbReference type="GO" id="GO:0004148">
    <property type="term" value="F:dihydrolipoyl dehydrogenase (NADH) activity"/>
    <property type="evidence" value="ECO:0007669"/>
    <property type="project" value="TreeGrafter"/>
</dbReference>
<dbReference type="GO" id="GO:0050660">
    <property type="term" value="F:flavin adenine dinucleotide binding"/>
    <property type="evidence" value="ECO:0007669"/>
    <property type="project" value="TreeGrafter"/>
</dbReference>
<dbReference type="Proteomes" id="UP000064967">
    <property type="component" value="Chromosome"/>
</dbReference>
<dbReference type="InterPro" id="IPR016156">
    <property type="entry name" value="FAD/NAD-linked_Rdtase_dimer_sf"/>
</dbReference>
<dbReference type="PANTHER" id="PTHR22912">
    <property type="entry name" value="DISULFIDE OXIDOREDUCTASE"/>
    <property type="match status" value="1"/>
</dbReference>
<organism evidence="10 11">
    <name type="scientific">Labilithrix luteola</name>
    <dbReference type="NCBI Taxonomy" id="1391654"/>
    <lineage>
        <taxon>Bacteria</taxon>
        <taxon>Pseudomonadati</taxon>
        <taxon>Myxococcota</taxon>
        <taxon>Polyangia</taxon>
        <taxon>Polyangiales</taxon>
        <taxon>Labilitrichaceae</taxon>
        <taxon>Labilithrix</taxon>
    </lineage>
</organism>
<dbReference type="InterPro" id="IPR001100">
    <property type="entry name" value="Pyr_nuc-diS_OxRdtase"/>
</dbReference>
<dbReference type="InterPro" id="IPR036188">
    <property type="entry name" value="FAD/NAD-bd_sf"/>
</dbReference>
<proteinExistence type="inferred from homology"/>
<feature type="active site" description="Proton acceptor" evidence="6">
    <location>
        <position position="433"/>
    </location>
</feature>
<dbReference type="InterPro" id="IPR050151">
    <property type="entry name" value="Class-I_Pyr_Nuc-Dis_Oxidored"/>
</dbReference>
<feature type="domain" description="Pyridine nucleotide-disulphide oxidoreductase dimerisation" evidence="8">
    <location>
        <begin position="337"/>
        <end position="442"/>
    </location>
</feature>
<dbReference type="Gene3D" id="3.30.390.30">
    <property type="match status" value="1"/>
</dbReference>
<dbReference type="SUPFAM" id="SSF55424">
    <property type="entry name" value="FAD/NAD-linked reductases, dimerisation (C-terminal) domain"/>
    <property type="match status" value="1"/>
</dbReference>
<evidence type="ECO:0000256" key="1">
    <source>
        <dbReference type="ARBA" id="ARBA00007532"/>
    </source>
</evidence>
<evidence type="ECO:0000256" key="7">
    <source>
        <dbReference type="PIRSR" id="PIRSR000350-3"/>
    </source>
</evidence>
<comment type="similarity">
    <text evidence="1">Belongs to the class-I pyridine nucleotide-disulfide oxidoreductase family.</text>
</comment>